<dbReference type="CDD" id="cd20303">
    <property type="entry name" value="cupin_ChrR_1"/>
    <property type="match status" value="2"/>
</dbReference>
<feature type="domain" description="ChrR-like cupin" evidence="1">
    <location>
        <begin position="11"/>
        <end position="114"/>
    </location>
</feature>
<protein>
    <submittedName>
        <fullName evidence="2">Cupin domain-containing protein</fullName>
    </submittedName>
</protein>
<dbReference type="Pfam" id="PF12973">
    <property type="entry name" value="Cupin_7"/>
    <property type="match status" value="2"/>
</dbReference>
<evidence type="ECO:0000313" key="2">
    <source>
        <dbReference type="EMBL" id="MEX1664666.1"/>
    </source>
</evidence>
<feature type="domain" description="ChrR-like cupin" evidence="1">
    <location>
        <begin position="120"/>
        <end position="220"/>
    </location>
</feature>
<evidence type="ECO:0000259" key="1">
    <source>
        <dbReference type="Pfam" id="PF12973"/>
    </source>
</evidence>
<organism evidence="2 3">
    <name type="scientific">Zhongshania arctica</name>
    <dbReference type="NCBI Taxonomy" id="3238302"/>
    <lineage>
        <taxon>Bacteria</taxon>
        <taxon>Pseudomonadati</taxon>
        <taxon>Pseudomonadota</taxon>
        <taxon>Gammaproteobacteria</taxon>
        <taxon>Cellvibrionales</taxon>
        <taxon>Spongiibacteraceae</taxon>
        <taxon>Zhongshania</taxon>
    </lineage>
</organism>
<dbReference type="Gene3D" id="2.60.120.10">
    <property type="entry name" value="Jelly Rolls"/>
    <property type="match status" value="1"/>
</dbReference>
<sequence length="222" mass="25122">MTTYIHADFEQRIVIRPEDYCWVDSPMPGVERMMLDRIGDEVARATSIVRYAPFSEFSPHLHSGGEEFLVLDGVFADEYQDYPKGSYVRNPIGTSHKPSIGKDGATIFVKLQQFSKADTEQKVIDTHTASWRQGLVGGLTVMPLHEFEGEHVALVKWAPNTQFSTHQHWGGEEIFVIEGTFHDEHGAYPKGSWLRSPHLSRHTPFTKEDGALIYVKTGHLNL</sequence>
<dbReference type="SUPFAM" id="SSF51182">
    <property type="entry name" value="RmlC-like cupins"/>
    <property type="match status" value="2"/>
</dbReference>
<comment type="caution">
    <text evidence="2">The sequence shown here is derived from an EMBL/GenBank/DDBJ whole genome shotgun (WGS) entry which is preliminary data.</text>
</comment>
<name>A0ABV3TST7_9GAMM</name>
<evidence type="ECO:0000313" key="3">
    <source>
        <dbReference type="Proteomes" id="UP001557484"/>
    </source>
</evidence>
<dbReference type="InterPro" id="IPR011051">
    <property type="entry name" value="RmlC_Cupin_sf"/>
</dbReference>
<dbReference type="RefSeq" id="WP_368374787.1">
    <property type="nucleotide sequence ID" value="NZ_JBFRYB010000001.1"/>
</dbReference>
<keyword evidence="3" id="KW-1185">Reference proteome</keyword>
<proteinExistence type="predicted"/>
<accession>A0ABV3TST7</accession>
<dbReference type="InterPro" id="IPR025979">
    <property type="entry name" value="ChrR-like_cupin_dom"/>
</dbReference>
<reference evidence="2 3" key="1">
    <citation type="journal article" date="2011" name="Int. J. Syst. Evol. Microbiol.">
        <title>Zhongshania antarctica gen. nov., sp. nov. and Zhongshania guokunii sp. nov., gammaproteobacteria respectively isolated from coastal attached (fast) ice and surface seawater of the Antarctic.</title>
        <authorList>
            <person name="Li H.J."/>
            <person name="Zhang X.Y."/>
            <person name="Chen C.X."/>
            <person name="Zhang Y.J."/>
            <person name="Gao Z.M."/>
            <person name="Yu Y."/>
            <person name="Chen X.L."/>
            <person name="Chen B."/>
            <person name="Zhang Y.Z."/>
        </authorList>
    </citation>
    <scope>NUCLEOTIDE SEQUENCE [LARGE SCALE GENOMIC DNA]</scope>
    <source>
        <strain evidence="2 3">R06B22</strain>
    </source>
</reference>
<dbReference type="Proteomes" id="UP001557484">
    <property type="component" value="Unassembled WGS sequence"/>
</dbReference>
<dbReference type="EMBL" id="JBFRYB010000001">
    <property type="protein sequence ID" value="MEX1664666.1"/>
    <property type="molecule type" value="Genomic_DNA"/>
</dbReference>
<dbReference type="InterPro" id="IPR014710">
    <property type="entry name" value="RmlC-like_jellyroll"/>
</dbReference>
<gene>
    <name evidence="2" type="ORF">AB4875_04145</name>
</gene>